<evidence type="ECO:0000259" key="14">
    <source>
        <dbReference type="Pfam" id="PF00136"/>
    </source>
</evidence>
<evidence type="ECO:0000259" key="16">
    <source>
        <dbReference type="Pfam" id="PF12254"/>
    </source>
</evidence>
<dbReference type="PANTHER" id="PTHR45861">
    <property type="entry name" value="DNA POLYMERASE ALPHA CATALYTIC SUBUNIT"/>
    <property type="match status" value="1"/>
</dbReference>
<keyword evidence="6" id="KW-0479">Metal-binding</keyword>
<gene>
    <name evidence="17" type="ORF">QBZ16_004962</name>
</gene>
<feature type="compositionally biased region" description="Basic residues" evidence="13">
    <location>
        <begin position="718"/>
        <end position="732"/>
    </location>
</feature>
<dbReference type="Gene3D" id="1.10.132.60">
    <property type="entry name" value="DNA polymerase family B, C-terminal domain"/>
    <property type="match status" value="1"/>
</dbReference>
<dbReference type="InterPro" id="IPR038256">
    <property type="entry name" value="Pol_alpha_znc_sf"/>
</dbReference>
<keyword evidence="7" id="KW-0863">Zinc-finger</keyword>
<feature type="compositionally biased region" description="Low complexity" evidence="13">
    <location>
        <begin position="343"/>
        <end position="355"/>
    </location>
</feature>
<dbReference type="PRINTS" id="PR00106">
    <property type="entry name" value="DNAPOLB"/>
</dbReference>
<evidence type="ECO:0000313" key="17">
    <source>
        <dbReference type="EMBL" id="KAK2077328.1"/>
    </source>
</evidence>
<comment type="similarity">
    <text evidence="2 12">Belongs to the DNA polymerase type-B family.</text>
</comment>
<feature type="domain" description="DNA-directed DNA polymerase family B multifunctional" evidence="14">
    <location>
        <begin position="830"/>
        <end position="1311"/>
    </location>
</feature>
<organism evidence="17 18">
    <name type="scientific">Prototheca wickerhamii</name>
    <dbReference type="NCBI Taxonomy" id="3111"/>
    <lineage>
        <taxon>Eukaryota</taxon>
        <taxon>Viridiplantae</taxon>
        <taxon>Chlorophyta</taxon>
        <taxon>core chlorophytes</taxon>
        <taxon>Trebouxiophyceae</taxon>
        <taxon>Chlorellales</taxon>
        <taxon>Chlorellaceae</taxon>
        <taxon>Prototheca</taxon>
    </lineage>
</organism>
<dbReference type="EMBL" id="JASFZW010000007">
    <property type="protein sequence ID" value="KAK2077328.1"/>
    <property type="molecule type" value="Genomic_DNA"/>
</dbReference>
<feature type="compositionally biased region" description="Low complexity" evidence="13">
    <location>
        <begin position="702"/>
        <end position="717"/>
    </location>
</feature>
<dbReference type="Gene3D" id="3.30.70.2820">
    <property type="match status" value="1"/>
</dbReference>
<feature type="domain" description="DNA polymerase alpha catalytic subunit N-terminal" evidence="16">
    <location>
        <begin position="24"/>
        <end position="87"/>
    </location>
</feature>
<dbReference type="InterPro" id="IPR042087">
    <property type="entry name" value="DNA_pol_B_thumb"/>
</dbReference>
<feature type="compositionally biased region" description="Low complexity" evidence="13">
    <location>
        <begin position="242"/>
        <end position="271"/>
    </location>
</feature>
<dbReference type="SUPFAM" id="SSF56672">
    <property type="entry name" value="DNA/RNA polymerases"/>
    <property type="match status" value="1"/>
</dbReference>
<dbReference type="GO" id="GO:0003688">
    <property type="term" value="F:DNA replication origin binding"/>
    <property type="evidence" value="ECO:0007669"/>
    <property type="project" value="TreeGrafter"/>
</dbReference>
<feature type="region of interest" description="Disordered" evidence="13">
    <location>
        <begin position="1"/>
        <end position="21"/>
    </location>
</feature>
<dbReference type="GO" id="GO:0000166">
    <property type="term" value="F:nucleotide binding"/>
    <property type="evidence" value="ECO:0007669"/>
    <property type="project" value="InterPro"/>
</dbReference>
<feature type="domain" description="Zinc finger DNA-directed DNA polymerase family B alpha" evidence="15">
    <location>
        <begin position="1411"/>
        <end position="1526"/>
    </location>
</feature>
<feature type="compositionally biased region" description="Low complexity" evidence="13">
    <location>
        <begin position="120"/>
        <end position="137"/>
    </location>
</feature>
<dbReference type="GO" id="GO:0005658">
    <property type="term" value="C:alpha DNA polymerase:primase complex"/>
    <property type="evidence" value="ECO:0007669"/>
    <property type="project" value="TreeGrafter"/>
</dbReference>
<keyword evidence="11" id="KW-0539">Nucleus</keyword>
<dbReference type="Proteomes" id="UP001255856">
    <property type="component" value="Unassembled WGS sequence"/>
</dbReference>
<dbReference type="Gene3D" id="3.90.1600.10">
    <property type="entry name" value="Palm domain of DNA polymerase"/>
    <property type="match status" value="1"/>
</dbReference>
<dbReference type="Gene3D" id="1.10.287.690">
    <property type="entry name" value="Helix hairpin bin"/>
    <property type="match status" value="1"/>
</dbReference>
<keyword evidence="10 12" id="KW-0238">DNA-binding</keyword>
<evidence type="ECO:0000256" key="9">
    <source>
        <dbReference type="ARBA" id="ARBA00022932"/>
    </source>
</evidence>
<keyword evidence="3 12" id="KW-0808">Transferase</keyword>
<evidence type="ECO:0000256" key="4">
    <source>
        <dbReference type="ARBA" id="ARBA00022695"/>
    </source>
</evidence>
<feature type="region of interest" description="Disordered" evidence="13">
    <location>
        <begin position="227"/>
        <end position="328"/>
    </location>
</feature>
<dbReference type="CDD" id="cd05532">
    <property type="entry name" value="POLBc_alpha"/>
    <property type="match status" value="1"/>
</dbReference>
<protein>
    <recommendedName>
        <fullName evidence="12">DNA polymerase</fullName>
        <ecNumber evidence="12">2.7.7.7</ecNumber>
    </recommendedName>
</protein>
<dbReference type="SMART" id="SM00486">
    <property type="entry name" value="POLBc"/>
    <property type="match status" value="1"/>
</dbReference>
<dbReference type="InterPro" id="IPR043502">
    <property type="entry name" value="DNA/RNA_pol_sf"/>
</dbReference>
<evidence type="ECO:0000256" key="5">
    <source>
        <dbReference type="ARBA" id="ARBA00022705"/>
    </source>
</evidence>
<dbReference type="InterPro" id="IPR006172">
    <property type="entry name" value="DNA-dir_DNA_pol_B"/>
</dbReference>
<dbReference type="GO" id="GO:0003697">
    <property type="term" value="F:single-stranded DNA binding"/>
    <property type="evidence" value="ECO:0007669"/>
    <property type="project" value="TreeGrafter"/>
</dbReference>
<dbReference type="InterPro" id="IPR012337">
    <property type="entry name" value="RNaseH-like_sf"/>
</dbReference>
<evidence type="ECO:0000256" key="11">
    <source>
        <dbReference type="ARBA" id="ARBA00023242"/>
    </source>
</evidence>
<dbReference type="InterPro" id="IPR015088">
    <property type="entry name" value="Znf_DNA-dir_DNA_pol_B_alpha"/>
</dbReference>
<proteinExistence type="inferred from homology"/>
<dbReference type="GO" id="GO:1902975">
    <property type="term" value="P:mitotic DNA replication initiation"/>
    <property type="evidence" value="ECO:0007669"/>
    <property type="project" value="InterPro"/>
</dbReference>
<evidence type="ECO:0000256" key="13">
    <source>
        <dbReference type="SAM" id="MobiDB-lite"/>
    </source>
</evidence>
<feature type="region of interest" description="Disordered" evidence="13">
    <location>
        <begin position="341"/>
        <end position="378"/>
    </location>
</feature>
<dbReference type="PROSITE" id="PS00116">
    <property type="entry name" value="DNA_POLYMERASE_B"/>
    <property type="match status" value="1"/>
</dbReference>
<dbReference type="PANTHER" id="PTHR45861:SF1">
    <property type="entry name" value="DNA POLYMERASE ALPHA CATALYTIC SUBUNIT"/>
    <property type="match status" value="1"/>
</dbReference>
<name>A0AAD9ML12_PROWI</name>
<dbReference type="InterPro" id="IPR036397">
    <property type="entry name" value="RNaseH_sf"/>
</dbReference>
<evidence type="ECO:0000256" key="3">
    <source>
        <dbReference type="ARBA" id="ARBA00022679"/>
    </source>
</evidence>
<keyword evidence="9 12" id="KW-0239">DNA-directed DNA polymerase</keyword>
<dbReference type="InterPro" id="IPR024647">
    <property type="entry name" value="DNA_pol_a_cat_su_N"/>
</dbReference>
<comment type="caution">
    <text evidence="17">The sequence shown here is derived from an EMBL/GenBank/DDBJ whole genome shotgun (WGS) entry which is preliminary data.</text>
</comment>
<evidence type="ECO:0000256" key="8">
    <source>
        <dbReference type="ARBA" id="ARBA00022833"/>
    </source>
</evidence>
<feature type="compositionally biased region" description="Low complexity" evidence="13">
    <location>
        <begin position="297"/>
        <end position="313"/>
    </location>
</feature>
<dbReference type="InterPro" id="IPR023211">
    <property type="entry name" value="DNA_pol_palm_dom_sf"/>
</dbReference>
<evidence type="ECO:0000256" key="6">
    <source>
        <dbReference type="ARBA" id="ARBA00022723"/>
    </source>
</evidence>
<reference evidence="17" key="1">
    <citation type="submission" date="2021-01" db="EMBL/GenBank/DDBJ databases">
        <authorList>
            <person name="Eckstrom K.M.E."/>
        </authorList>
    </citation>
    <scope>NUCLEOTIDE SEQUENCE</scope>
    <source>
        <strain evidence="17">UVCC 0001</strain>
    </source>
</reference>
<accession>A0AAD9ML12</accession>
<dbReference type="FunFam" id="1.10.132.60:FF:000004">
    <property type="entry name" value="DNA polymerase"/>
    <property type="match status" value="1"/>
</dbReference>
<dbReference type="Pfam" id="PF12254">
    <property type="entry name" value="DNA_pol_alpha_N"/>
    <property type="match status" value="1"/>
</dbReference>
<evidence type="ECO:0000256" key="1">
    <source>
        <dbReference type="ARBA" id="ARBA00004123"/>
    </source>
</evidence>
<dbReference type="NCBIfam" id="TIGR00592">
    <property type="entry name" value="pol2"/>
    <property type="match status" value="1"/>
</dbReference>
<evidence type="ECO:0000259" key="15">
    <source>
        <dbReference type="Pfam" id="PF08996"/>
    </source>
</evidence>
<dbReference type="InterPro" id="IPR006134">
    <property type="entry name" value="DNA-dir_DNA_pol_B_multi_dom"/>
</dbReference>
<dbReference type="GO" id="GO:0003887">
    <property type="term" value="F:DNA-directed DNA polymerase activity"/>
    <property type="evidence" value="ECO:0007669"/>
    <property type="project" value="UniProtKB-KW"/>
</dbReference>
<dbReference type="Pfam" id="PF08996">
    <property type="entry name" value="zf-DNA_Pol"/>
    <property type="match status" value="1"/>
</dbReference>
<dbReference type="GO" id="GO:0006272">
    <property type="term" value="P:leading strand elongation"/>
    <property type="evidence" value="ECO:0007669"/>
    <property type="project" value="TreeGrafter"/>
</dbReference>
<dbReference type="Gene3D" id="1.10.3200.20">
    <property type="entry name" value="DNA Polymerase alpha, zinc finger"/>
    <property type="match status" value="1"/>
</dbReference>
<evidence type="ECO:0000256" key="7">
    <source>
        <dbReference type="ARBA" id="ARBA00022771"/>
    </source>
</evidence>
<keyword evidence="8" id="KW-0862">Zinc</keyword>
<keyword evidence="18" id="KW-1185">Reference proteome</keyword>
<sequence length="1528" mass="161532">MDSDSSRGKRPAQGRVGSRAKQALAELAALRKSGAKRVDTFEVEEEKPVYDLVDEDQYAKIVKKRRDEGGAFVIDRNGLGYADIGEEVDWNRGESEEEEAAADKARPGAAGPRAQRAKMQRMFAAAAAKPRSRPLAADRGVDQTSTDELLAGILGNVAAAEPVVQAGSVAASRTPASVRSSVFSRLPRASIGSPPRLASEFAGAPEHHKDTLLDAGLAEDDVHEVTAADSSVDAPDEHDKAGSPGAAARAAPAHEPTALPATPAPALAPKATTEDCEPATQEAQTPMDAVTPGVNKVPGAAAPASVASWQTPAPALPAPPATPATDCPAQGWQRIYAETASQGAEAGDEAPGAEAMDTTPSGSFRPSGPSAGDDAELPLNGEGKLPFYLLDAHEELAQPGTVFLFGKVPTIPAPGEKPVHRSCCVVVRNLQRNLFFVPRDAPDVAALEEEVAAAAGDEAAAAAARRGLVSALHASLGALKDEVRELLRSLGVQSMTMKPVARRYAFENRAVAPGRHWVLKVRFPAAAGQAPVPVGASGRHFSAVFGSTQSALEALTLKRRLMGPGWLLVSEPRRVAASAQLSWCALEAEVDGHKRVAADAACAAPAPPLTLAALHVQTALEPGAAQAEIVAASVVAMPGVELDAAPQDAWRDARRLRHFSAVSKLGGAPFPPGFEAAVRAANASEAGRRNGGAALSAQPGERAALAGAPAPRALAGRRAGRRRRRARRRRRQPGALAVLAGRLLCDSYLAARELVREVDYTLGTLSRGLLGEARAEVSPGDVPSRFASADRLLGLLRLTESDAWLSLGLVFRLSVLPLTRALAALTGSSWARSLMSQRAQRIESLLLHEFYARKFLLPDKLTNKAREFVDDRAQLGDGEGVTTSRKGGKGPQYSGGLVLEPKVGLYDRYVLLLDFNSLYPSIIQEYNICFTTVARPETPDAAPALPPPSEELAVLPRVLQTLVQRRRAVKDLLRSERDAVRRAQLEIRQQALKLTANSMYGCLGFTHSRFYARPLAELVTAQGREVLQSTVDLVRGALGAEVIYGDTDSIMVHTGSADLDAVLKLGAALKREVNKRYRLLEIDIDGVYKRMLLLKKKKYAAIKIDLSKRGSDGAGAGLPPASLESVEQKGLDIVRRDWCPLAKDVGNGVLNEILSGKPREEVVAAVHAQLESVRAQLLGGAVPLHKFVITKQLTKAPRDYPDAQNQPHVQVALRRLAAGKRDGVAAGETVPYVICDAREGAVAPEHELAASEEAARTGDKSLAARAYHPQEVAGAEGGGDAAAPLKRLVPSVHYYLTSQVLPVVLRLCAPIEGTDAGRLAACLGLDPARYRGASAAAGPAAAAALEDALLGAGACLDDDDRFKSCDPLRLVASNGTAFALTSVRDLVSGKARVAAEAALQPPDAVGDAEEAWSSSDDPLMPYRSRNVCLRVREGSSVPGSNGPDPRSSATVHREISEMGLYTQLCHIHRCVDAEGALGTLGSDAEKVEQATKALAAIRPALDAAAKEALRFKQSNAHRWIKLDDLFAC</sequence>
<evidence type="ECO:0000313" key="18">
    <source>
        <dbReference type="Proteomes" id="UP001255856"/>
    </source>
</evidence>
<dbReference type="InterPro" id="IPR017964">
    <property type="entry name" value="DNA-dir_DNA_pol_B_CS"/>
</dbReference>
<evidence type="ECO:0000256" key="12">
    <source>
        <dbReference type="RuleBase" id="RU000442"/>
    </source>
</evidence>
<comment type="subcellular location">
    <subcellularLocation>
        <location evidence="1">Nucleus</location>
    </subcellularLocation>
</comment>
<dbReference type="GO" id="GO:0006273">
    <property type="term" value="P:lagging strand elongation"/>
    <property type="evidence" value="ECO:0007669"/>
    <property type="project" value="TreeGrafter"/>
</dbReference>
<dbReference type="GO" id="GO:0008270">
    <property type="term" value="F:zinc ion binding"/>
    <property type="evidence" value="ECO:0007669"/>
    <property type="project" value="UniProtKB-KW"/>
</dbReference>
<evidence type="ECO:0000256" key="10">
    <source>
        <dbReference type="ARBA" id="ARBA00023125"/>
    </source>
</evidence>
<comment type="catalytic activity">
    <reaction evidence="12">
        <text>DNA(n) + a 2'-deoxyribonucleoside 5'-triphosphate = DNA(n+1) + diphosphate</text>
        <dbReference type="Rhea" id="RHEA:22508"/>
        <dbReference type="Rhea" id="RHEA-COMP:17339"/>
        <dbReference type="Rhea" id="RHEA-COMP:17340"/>
        <dbReference type="ChEBI" id="CHEBI:33019"/>
        <dbReference type="ChEBI" id="CHEBI:61560"/>
        <dbReference type="ChEBI" id="CHEBI:173112"/>
        <dbReference type="EC" id="2.7.7.7"/>
    </reaction>
</comment>
<dbReference type="GO" id="GO:0003682">
    <property type="term" value="F:chromatin binding"/>
    <property type="evidence" value="ECO:0007669"/>
    <property type="project" value="TreeGrafter"/>
</dbReference>
<feature type="region of interest" description="Disordered" evidence="13">
    <location>
        <begin position="91"/>
        <end position="141"/>
    </location>
</feature>
<keyword evidence="4 12" id="KW-0548">Nucleotidyltransferase</keyword>
<dbReference type="EC" id="2.7.7.7" evidence="12"/>
<feature type="region of interest" description="Disordered" evidence="13">
    <location>
        <begin position="689"/>
        <end position="732"/>
    </location>
</feature>
<dbReference type="Pfam" id="PF00136">
    <property type="entry name" value="DNA_pol_B"/>
    <property type="match status" value="1"/>
</dbReference>
<evidence type="ECO:0000256" key="2">
    <source>
        <dbReference type="ARBA" id="ARBA00005755"/>
    </source>
</evidence>
<keyword evidence="5 12" id="KW-0235">DNA replication</keyword>
<dbReference type="InterPro" id="IPR045846">
    <property type="entry name" value="POLBc_alpha"/>
</dbReference>
<dbReference type="Gene3D" id="3.30.420.10">
    <property type="entry name" value="Ribonuclease H-like superfamily/Ribonuclease H"/>
    <property type="match status" value="2"/>
</dbReference>
<dbReference type="SUPFAM" id="SSF53098">
    <property type="entry name" value="Ribonuclease H-like"/>
    <property type="match status" value="2"/>
</dbReference>
<dbReference type="Gene3D" id="2.40.50.730">
    <property type="match status" value="1"/>
</dbReference>